<dbReference type="Pfam" id="PF07992">
    <property type="entry name" value="Pyr_redox_2"/>
    <property type="match status" value="1"/>
</dbReference>
<dbReference type="InterPro" id="IPR036188">
    <property type="entry name" value="FAD/NAD-bd_sf"/>
</dbReference>
<evidence type="ECO:0000313" key="2">
    <source>
        <dbReference type="EMBL" id="VAW41572.1"/>
    </source>
</evidence>
<protein>
    <submittedName>
        <fullName evidence="2">Sulfide:quinone oxidoreductase, Type I</fullName>
    </submittedName>
</protein>
<dbReference type="InterPro" id="IPR023753">
    <property type="entry name" value="FAD/NAD-binding_dom"/>
</dbReference>
<dbReference type="AlphaFoldDB" id="A0A3B0VR85"/>
<gene>
    <name evidence="2" type="ORF">MNBD_DELTA03-1793</name>
</gene>
<dbReference type="GO" id="GO:0016491">
    <property type="term" value="F:oxidoreductase activity"/>
    <property type="evidence" value="ECO:0007669"/>
    <property type="project" value="InterPro"/>
</dbReference>
<accession>A0A3B0VR85</accession>
<organism evidence="2">
    <name type="scientific">hydrothermal vent metagenome</name>
    <dbReference type="NCBI Taxonomy" id="652676"/>
    <lineage>
        <taxon>unclassified sequences</taxon>
        <taxon>metagenomes</taxon>
        <taxon>ecological metagenomes</taxon>
    </lineage>
</organism>
<dbReference type="Gene3D" id="3.50.50.100">
    <property type="match status" value="1"/>
</dbReference>
<dbReference type="PANTHER" id="PTHR43755">
    <property type="match status" value="1"/>
</dbReference>
<evidence type="ECO:0000259" key="1">
    <source>
        <dbReference type="Pfam" id="PF07992"/>
    </source>
</evidence>
<dbReference type="PANTHER" id="PTHR43755:SF1">
    <property type="entry name" value="FAD-DEPENDENT PYRIDINE NUCLEOTIDE-DISULPHIDE OXIDOREDUCTASE"/>
    <property type="match status" value="1"/>
</dbReference>
<dbReference type="SUPFAM" id="SSF51905">
    <property type="entry name" value="FAD/NAD(P)-binding domain"/>
    <property type="match status" value="1"/>
</dbReference>
<proteinExistence type="predicted"/>
<sequence length="396" mass="44013">MKKRIVVVGGSFGGLTAALEVKRLLGNQADVIVISSDKDFVFMPSLPWIIMGSRQPGDITLSVADILKPQGIRFVHDTVKGVRPDELKVQTAKDEYEYDYLIISTGPHLSCDEIPGLSPEKGYTYCTFSMEHALKSREAWNRLLANPGPIVLGSTQMASCFGPYYELAFEMDQELRKRKMRHKVPITYLTSEPYLGHMGVGGLGKSKRFMEDEFAELDIQTVTNQAIDEITPDEIRLTGGGKLPFKLAMLAPPFKGVQGVASLGNPRGFIPADNYYRHPKHSNIYTIGVAMALAPAEPTPIPTGVPKTGFMTVKMAKAAAANIAADMRHLSPSQEKELSVICFMDMGRTAALMVAEPILPPRQKSYLKKAWWVKAAKIQFEKYFLWKMRHGYSRLP</sequence>
<feature type="domain" description="FAD/NAD(P)-binding" evidence="1">
    <location>
        <begin position="4"/>
        <end position="308"/>
    </location>
</feature>
<dbReference type="InterPro" id="IPR052541">
    <property type="entry name" value="SQRD"/>
</dbReference>
<reference evidence="2" key="1">
    <citation type="submission" date="2018-06" db="EMBL/GenBank/DDBJ databases">
        <authorList>
            <person name="Zhirakovskaya E."/>
        </authorList>
    </citation>
    <scope>NUCLEOTIDE SEQUENCE</scope>
</reference>
<name>A0A3B0VR85_9ZZZZ</name>
<dbReference type="EMBL" id="UOEX01000389">
    <property type="protein sequence ID" value="VAW41572.1"/>
    <property type="molecule type" value="Genomic_DNA"/>
</dbReference>